<dbReference type="SUPFAM" id="SSF102114">
    <property type="entry name" value="Radical SAM enzymes"/>
    <property type="match status" value="1"/>
</dbReference>
<dbReference type="GO" id="GO:0006779">
    <property type="term" value="P:porphyrin-containing compound biosynthetic process"/>
    <property type="evidence" value="ECO:0007669"/>
    <property type="project" value="TreeGrafter"/>
</dbReference>
<dbReference type="AlphaFoldDB" id="A0A077M253"/>
<reference evidence="1 2" key="1">
    <citation type="journal article" date="2013" name="ISME J.">
        <title>A metabolic model for members of the genus Tetrasphaera involved in enhanced biological phosphorus removal.</title>
        <authorList>
            <person name="Kristiansen R."/>
            <person name="Nguyen H.T.T."/>
            <person name="Saunders A.M."/>
            <person name="Nielsen J.L."/>
            <person name="Wimmer R."/>
            <person name="Le V.Q."/>
            <person name="McIlroy S.J."/>
            <person name="Petrovski S."/>
            <person name="Seviour R.J."/>
            <person name="Calteau A."/>
            <person name="Nielsen K.L."/>
            <person name="Nielsen P.H."/>
        </authorList>
    </citation>
    <scope>NUCLEOTIDE SEQUENCE [LARGE SCALE GENOMIC DNA]</scope>
    <source>
        <strain evidence="1 2">T1-X7</strain>
    </source>
</reference>
<protein>
    <submittedName>
        <fullName evidence="1">Putative oxygen-independent coproporphyrinogen-III oxidase</fullName>
        <ecNumber evidence="1">1.3.99.22</ecNumber>
    </submittedName>
</protein>
<accession>A0A077M253</accession>
<dbReference type="InterPro" id="IPR058240">
    <property type="entry name" value="rSAM_sf"/>
</dbReference>
<comment type="caution">
    <text evidence="1">The sequence shown here is derived from an EMBL/GenBank/DDBJ whole genome shotgun (WGS) entry which is preliminary data.</text>
</comment>
<evidence type="ECO:0000313" key="2">
    <source>
        <dbReference type="Proteomes" id="UP000035721"/>
    </source>
</evidence>
<keyword evidence="1" id="KW-0560">Oxidoreductase</keyword>
<name>A0A077M253_9MICO</name>
<dbReference type="GO" id="GO:0016491">
    <property type="term" value="F:oxidoreductase activity"/>
    <property type="evidence" value="ECO:0007669"/>
    <property type="project" value="UniProtKB-KW"/>
</dbReference>
<dbReference type="PANTHER" id="PTHR13932:SF5">
    <property type="entry name" value="RADICAL S-ADENOSYL METHIONINE DOMAIN-CONTAINING PROTEIN 1, MITOCHONDRIAL"/>
    <property type="match status" value="1"/>
</dbReference>
<gene>
    <name evidence="1" type="ORF">BN12_2720003</name>
</gene>
<keyword evidence="2" id="KW-1185">Reference proteome</keyword>
<dbReference type="EMBL" id="CAJB01000193">
    <property type="protein sequence ID" value="CCH78309.1"/>
    <property type="molecule type" value="Genomic_DNA"/>
</dbReference>
<dbReference type="PANTHER" id="PTHR13932">
    <property type="entry name" value="COPROPORPHYRINIGEN III OXIDASE"/>
    <property type="match status" value="1"/>
</dbReference>
<organism evidence="1 2">
    <name type="scientific">Nostocoides japonicum T1-X7</name>
    <dbReference type="NCBI Taxonomy" id="1194083"/>
    <lineage>
        <taxon>Bacteria</taxon>
        <taxon>Bacillati</taxon>
        <taxon>Actinomycetota</taxon>
        <taxon>Actinomycetes</taxon>
        <taxon>Micrococcales</taxon>
        <taxon>Intrasporangiaceae</taxon>
        <taxon>Nostocoides</taxon>
    </lineage>
</organism>
<sequence>MPPTDDDDEAAKYELADAVLSAAGYGWYEVSNWSTGPATRCRHNELYWRGDDWWGIGPGAHSHVGGVRWWNVKHPRAYAGRLAAGCSPAAARETLTPDQRLDEEVLLGIRLVDGLPLDRVTAEGRAAVPGLVAEGLLVAEAGRAGGRAVLTVRGRLLADTVVRRLLGLPA</sequence>
<dbReference type="InterPro" id="IPR034505">
    <property type="entry name" value="Coproporphyrinogen-III_oxidase"/>
</dbReference>
<dbReference type="GO" id="GO:0005737">
    <property type="term" value="C:cytoplasm"/>
    <property type="evidence" value="ECO:0007669"/>
    <property type="project" value="TreeGrafter"/>
</dbReference>
<dbReference type="STRING" id="1194083.BN12_2720003"/>
<evidence type="ECO:0000313" key="1">
    <source>
        <dbReference type="EMBL" id="CCH78309.1"/>
    </source>
</evidence>
<dbReference type="Proteomes" id="UP000035721">
    <property type="component" value="Unassembled WGS sequence"/>
</dbReference>
<dbReference type="GO" id="GO:0051539">
    <property type="term" value="F:4 iron, 4 sulfur cluster binding"/>
    <property type="evidence" value="ECO:0007669"/>
    <property type="project" value="TreeGrafter"/>
</dbReference>
<dbReference type="EC" id="1.3.99.22" evidence="1"/>
<proteinExistence type="predicted"/>